<evidence type="ECO:0000256" key="1">
    <source>
        <dbReference type="ARBA" id="ARBA00008455"/>
    </source>
</evidence>
<name>A0A9D3WTA0_9SAUR</name>
<sequence>MRVPRPGPGLLGPLLLPLLLAGGCGALSFQLPAQTRKCLKEEMHRDVMVTGEYEVSEPGAPGARTDLRVTDSSGHLLYSKEDAKKGKFAFTTDDYEIYEICFESHAQSVGFRVPDQLIILNVKHGVEARNYEDIAKAEKLKPLEVDLRRLEDLSESIVKDFAYMKQREEEMRDTNESTSTRVLYFSIFSMLCLVGLATWQVCYLRRFFKAKKLIDSRGKRRLHWTSLPVRNGFWWEAGVLAPSRNPTTPMFKDPVVNRGSSSDGTVIGRDWVKGAGQSGAEGGQGKDGGTKGEAVGHWEVYRGGINAEVTRMFKDFMIQFNRTYRSPAEQRRRFGIFMQSLLAARRLQETELGTGQYGVTRFSDWTDEEFRGMFQSSPPPTMHQAPRLPRKKLPPSCDWRKAGAVTAVKDQGEKCSSCWAFAAVANIESLWNIHFHQPRNLSVQEVLDCSWCGAGCGGGYVWDAFTTVLQRRGLTSEDAYPYTGRKETCRNLNEPAAYIQGFQTLREDETEIAAHVATKGPITVTLNSAVMKHYKKGISQPLVKSCSPEHVDHVVLLVGYGHVKKRRYWVIQNSWGESWGEKGYYRLYRGRNACGITTFPVTATVTRVGAPGHEVHCPT</sequence>
<dbReference type="Pfam" id="PF08246">
    <property type="entry name" value="Inhibitor_I29"/>
    <property type="match status" value="1"/>
</dbReference>
<evidence type="ECO:0000256" key="2">
    <source>
        <dbReference type="SAM" id="Phobius"/>
    </source>
</evidence>
<evidence type="ECO:0000313" key="6">
    <source>
        <dbReference type="Proteomes" id="UP000827986"/>
    </source>
</evidence>
<dbReference type="SUPFAM" id="SSF54001">
    <property type="entry name" value="Cysteine proteinases"/>
    <property type="match status" value="1"/>
</dbReference>
<dbReference type="PANTHER" id="PTHR12411">
    <property type="entry name" value="CYSTEINE PROTEASE FAMILY C1-RELATED"/>
    <property type="match status" value="1"/>
</dbReference>
<dbReference type="GO" id="GO:0008234">
    <property type="term" value="F:cysteine-type peptidase activity"/>
    <property type="evidence" value="ECO:0007669"/>
    <property type="project" value="InterPro"/>
</dbReference>
<dbReference type="AlphaFoldDB" id="A0A9D3WTA0"/>
<comment type="caution">
    <text evidence="5">The sequence shown here is derived from an EMBL/GenBank/DDBJ whole genome shotgun (WGS) entry which is preliminary data.</text>
</comment>
<dbReference type="GO" id="GO:0006508">
    <property type="term" value="P:proteolysis"/>
    <property type="evidence" value="ECO:0007669"/>
    <property type="project" value="InterPro"/>
</dbReference>
<keyword evidence="2" id="KW-0812">Transmembrane</keyword>
<dbReference type="SMART" id="SM00645">
    <property type="entry name" value="Pept_C1"/>
    <property type="match status" value="1"/>
</dbReference>
<dbReference type="InterPro" id="IPR000668">
    <property type="entry name" value="Peptidase_C1A_C"/>
</dbReference>
<organism evidence="5 6">
    <name type="scientific">Mauremys mutica</name>
    <name type="common">yellowpond turtle</name>
    <dbReference type="NCBI Taxonomy" id="74926"/>
    <lineage>
        <taxon>Eukaryota</taxon>
        <taxon>Metazoa</taxon>
        <taxon>Chordata</taxon>
        <taxon>Craniata</taxon>
        <taxon>Vertebrata</taxon>
        <taxon>Euteleostomi</taxon>
        <taxon>Archelosauria</taxon>
        <taxon>Testudinata</taxon>
        <taxon>Testudines</taxon>
        <taxon>Cryptodira</taxon>
        <taxon>Durocryptodira</taxon>
        <taxon>Testudinoidea</taxon>
        <taxon>Geoemydidae</taxon>
        <taxon>Geoemydinae</taxon>
        <taxon>Mauremys</taxon>
    </lineage>
</organism>
<feature type="transmembrane region" description="Helical" evidence="2">
    <location>
        <begin position="182"/>
        <end position="204"/>
    </location>
</feature>
<gene>
    <name evidence="5" type="ORF">KIL84_003190</name>
</gene>
<keyword evidence="3" id="KW-0732">Signal</keyword>
<dbReference type="InterPro" id="IPR013201">
    <property type="entry name" value="Prot_inhib_I29"/>
</dbReference>
<feature type="signal peptide" evidence="3">
    <location>
        <begin position="1"/>
        <end position="26"/>
    </location>
</feature>
<dbReference type="PROSITE" id="PS51257">
    <property type="entry name" value="PROKAR_LIPOPROTEIN"/>
    <property type="match status" value="1"/>
</dbReference>
<dbReference type="Pfam" id="PF00112">
    <property type="entry name" value="Peptidase_C1"/>
    <property type="match status" value="1"/>
</dbReference>
<dbReference type="InterPro" id="IPR039417">
    <property type="entry name" value="Peptidase_C1A_papain-like"/>
</dbReference>
<accession>A0A9D3WTA0</accession>
<reference evidence="5" key="1">
    <citation type="submission" date="2021-09" db="EMBL/GenBank/DDBJ databases">
        <title>The genome of Mauremys mutica provides insights into the evolution of semi-aquatic lifestyle.</title>
        <authorList>
            <person name="Gong S."/>
            <person name="Gao Y."/>
        </authorList>
    </citation>
    <scope>NUCLEOTIDE SEQUENCE</scope>
    <source>
        <strain evidence="5">MM-2020</strain>
        <tissue evidence="5">Muscle</tissue>
    </source>
</reference>
<dbReference type="InterPro" id="IPR013128">
    <property type="entry name" value="Peptidase_C1A"/>
</dbReference>
<keyword evidence="2" id="KW-0472">Membrane</keyword>
<comment type="similarity">
    <text evidence="1">Belongs to the peptidase C1 family.</text>
</comment>
<dbReference type="Proteomes" id="UP000827986">
    <property type="component" value="Unassembled WGS sequence"/>
</dbReference>
<evidence type="ECO:0000313" key="5">
    <source>
        <dbReference type="EMBL" id="KAH1167707.1"/>
    </source>
</evidence>
<dbReference type="Pfam" id="PF01105">
    <property type="entry name" value="EMP24_GP25L"/>
    <property type="match status" value="1"/>
</dbReference>
<feature type="chain" id="PRO_5038384340" description="GOLD domain-containing protein" evidence="3">
    <location>
        <begin position="27"/>
        <end position="619"/>
    </location>
</feature>
<proteinExistence type="inferred from homology"/>
<feature type="domain" description="GOLD" evidence="4">
    <location>
        <begin position="36"/>
        <end position="124"/>
    </location>
</feature>
<dbReference type="InterPro" id="IPR009038">
    <property type="entry name" value="GOLD_dom"/>
</dbReference>
<dbReference type="PROSITE" id="PS00640">
    <property type="entry name" value="THIOL_PROTEASE_ASN"/>
    <property type="match status" value="1"/>
</dbReference>
<dbReference type="CDD" id="cd02248">
    <property type="entry name" value="Peptidase_C1A"/>
    <property type="match status" value="1"/>
</dbReference>
<evidence type="ECO:0000256" key="3">
    <source>
        <dbReference type="SAM" id="SignalP"/>
    </source>
</evidence>
<dbReference type="InterPro" id="IPR025661">
    <property type="entry name" value="Pept_asp_AS"/>
</dbReference>
<keyword evidence="2" id="KW-1133">Transmembrane helix</keyword>
<keyword evidence="6" id="KW-1185">Reference proteome</keyword>
<dbReference type="PRINTS" id="PR00705">
    <property type="entry name" value="PAPAIN"/>
</dbReference>
<dbReference type="Gene3D" id="3.90.70.10">
    <property type="entry name" value="Cysteine proteinases"/>
    <property type="match status" value="1"/>
</dbReference>
<dbReference type="EMBL" id="JAHDVG010000486">
    <property type="protein sequence ID" value="KAH1167707.1"/>
    <property type="molecule type" value="Genomic_DNA"/>
</dbReference>
<dbReference type="PROSITE" id="PS50866">
    <property type="entry name" value="GOLD"/>
    <property type="match status" value="1"/>
</dbReference>
<evidence type="ECO:0000259" key="4">
    <source>
        <dbReference type="PROSITE" id="PS50866"/>
    </source>
</evidence>
<dbReference type="SMART" id="SM01190">
    <property type="entry name" value="EMP24_GP25L"/>
    <property type="match status" value="1"/>
</dbReference>
<dbReference type="InterPro" id="IPR038765">
    <property type="entry name" value="Papain-like_cys_pep_sf"/>
</dbReference>
<dbReference type="SMART" id="SM00848">
    <property type="entry name" value="Inhibitor_I29"/>
    <property type="match status" value="1"/>
</dbReference>
<protein>
    <recommendedName>
        <fullName evidence="4">GOLD domain-containing protein</fullName>
    </recommendedName>
</protein>